<dbReference type="InterPro" id="IPR004139">
    <property type="entry name" value="Glyco_trans_13"/>
</dbReference>
<dbReference type="GO" id="GO:0046872">
    <property type="term" value="F:metal ion binding"/>
    <property type="evidence" value="ECO:0007669"/>
    <property type="project" value="UniProtKB-KW"/>
</dbReference>
<dbReference type="GO" id="GO:0003827">
    <property type="term" value="F:alpha-1,3-mannosylglycoprotein 2-beta-N-acetylglucosaminyltransferase activity"/>
    <property type="evidence" value="ECO:0007669"/>
    <property type="project" value="UniProtKB-EC"/>
</dbReference>
<dbReference type="Proteomes" id="UP001295423">
    <property type="component" value="Unassembled WGS sequence"/>
</dbReference>
<evidence type="ECO:0000256" key="2">
    <source>
        <dbReference type="ARBA" id="ARBA00004323"/>
    </source>
</evidence>
<comment type="catalytic activity">
    <reaction evidence="16">
        <text>N(4)-(alpha-D-Man-(1-&gt;3)-[alpha-D-Man-(1-&gt;3)-[alpha-D-Man-(1-&gt;6)]-alpha-D-Man-(1-&gt;6)]-beta-D-Man-(1-&gt;4)-beta-D-GlcNAc-(1-&gt;4)-beta-D-GlcNAc)-L-asparaginyl-[protein] (N-glucan mannose isomer 5A1,2) + UDP-N-acetyl-alpha-D-glucosamine = N(4)-{beta-D-GlcNAc-(1-&gt;2)-alpha-D-Man-(1-&gt;3)-[alpha-D-Man-(1-&gt;3)-[alpha-D-Man-(1-&gt;6)]-alpha-D-Man-(1-&gt;6)]-beta-D-Man-(1-&gt;4)-beta-D-GlcNAc-(1-&gt;4)-beta-D-GlcNAc}-L-asparaginyl-[protein] + UDP + H(+)</text>
        <dbReference type="Rhea" id="RHEA:11456"/>
        <dbReference type="Rhea" id="RHEA-COMP:14367"/>
        <dbReference type="Rhea" id="RHEA-COMP:14368"/>
        <dbReference type="ChEBI" id="CHEBI:15378"/>
        <dbReference type="ChEBI" id="CHEBI:57705"/>
        <dbReference type="ChEBI" id="CHEBI:58223"/>
        <dbReference type="ChEBI" id="CHEBI:59087"/>
        <dbReference type="ChEBI" id="CHEBI:60625"/>
        <dbReference type="EC" id="2.4.1.101"/>
    </reaction>
</comment>
<comment type="subcellular location">
    <subcellularLocation>
        <location evidence="2">Golgi apparatus membrane</location>
        <topology evidence="2">Single-pass type II membrane protein</topology>
    </subcellularLocation>
</comment>
<keyword evidence="11" id="KW-0333">Golgi apparatus</keyword>
<comment type="similarity">
    <text evidence="4">Belongs to the glycosyltransferase 13 family.</text>
</comment>
<dbReference type="EC" id="2.4.1.101" evidence="14"/>
<evidence type="ECO:0000256" key="14">
    <source>
        <dbReference type="ARBA" id="ARBA00038949"/>
    </source>
</evidence>
<keyword evidence="9" id="KW-0735">Signal-anchor</keyword>
<evidence type="ECO:0000256" key="13">
    <source>
        <dbReference type="ARBA" id="ARBA00023211"/>
    </source>
</evidence>
<evidence type="ECO:0000256" key="11">
    <source>
        <dbReference type="ARBA" id="ARBA00023034"/>
    </source>
</evidence>
<dbReference type="AlphaFoldDB" id="A0AAD2FDF0"/>
<keyword evidence="6" id="KW-0808">Transferase</keyword>
<dbReference type="Gene3D" id="3.10.180.20">
    <property type="entry name" value="N-Acetylglucosaminyltransferase I, Domain 2"/>
    <property type="match status" value="1"/>
</dbReference>
<dbReference type="InterPro" id="IPR052261">
    <property type="entry name" value="Glycosyltransferase_13"/>
</dbReference>
<dbReference type="InterPro" id="IPR029044">
    <property type="entry name" value="Nucleotide-diphossugar_trans"/>
</dbReference>
<evidence type="ECO:0000256" key="6">
    <source>
        <dbReference type="ARBA" id="ARBA00022679"/>
    </source>
</evidence>
<sequence>MMLLLILGSYILGFKLMARYFNYGMRLGGDIPNGLTMAHKSSYESPLIVFTCQRASYLRTTLTDILKYIPRPCTFGCPVIVSQDGENSDVEAVVSEFQKEFASIGIPLIHINHKRALKGAEGAYQALSNHYGWAFSQVFNGRINANLPMPQRIIVLEEDLHIAPDFFGYMAETSKILDKDSTLFAVSAFNDNGHLVNNPERVLRSDFFPGLGWMMKRSLWKSELEAKWPEGYWDDWLREPAQRKGRQILRPEFSRTYHFGFHGGASKNQFGSILRRVRLCEEFVDWAKVDLSYLEERAYAKLYLSLLDHSVHAQSIKEARRALKRNKNVVVEYSDFDEFKVLARKLDIMDDEKAMVPRTGYKGIVEVRPFEGSLLFLRPSI</sequence>
<organism evidence="17 18">
    <name type="scientific">Cylindrotheca closterium</name>
    <dbReference type="NCBI Taxonomy" id="2856"/>
    <lineage>
        <taxon>Eukaryota</taxon>
        <taxon>Sar</taxon>
        <taxon>Stramenopiles</taxon>
        <taxon>Ochrophyta</taxon>
        <taxon>Bacillariophyta</taxon>
        <taxon>Bacillariophyceae</taxon>
        <taxon>Bacillariophycidae</taxon>
        <taxon>Bacillariales</taxon>
        <taxon>Bacillariaceae</taxon>
        <taxon>Cylindrotheca</taxon>
    </lineage>
</organism>
<dbReference type="SUPFAM" id="SSF53448">
    <property type="entry name" value="Nucleotide-diphospho-sugar transferases"/>
    <property type="match status" value="1"/>
</dbReference>
<dbReference type="Pfam" id="PF03071">
    <property type="entry name" value="GNT-I"/>
    <property type="match status" value="1"/>
</dbReference>
<evidence type="ECO:0000256" key="4">
    <source>
        <dbReference type="ARBA" id="ARBA00006492"/>
    </source>
</evidence>
<dbReference type="GO" id="GO:0000139">
    <property type="term" value="C:Golgi membrane"/>
    <property type="evidence" value="ECO:0007669"/>
    <property type="project" value="UniProtKB-SubCell"/>
</dbReference>
<evidence type="ECO:0000313" key="18">
    <source>
        <dbReference type="Proteomes" id="UP001295423"/>
    </source>
</evidence>
<dbReference type="FunFam" id="3.90.550.10:FF:000252">
    <property type="entry name" value="Protein O-linked-mannose beta-1,2-N-acetylglucosaminyltransferase 1"/>
    <property type="match status" value="1"/>
</dbReference>
<comment type="pathway">
    <text evidence="3">Protein modification; protein glycosylation.</text>
</comment>
<evidence type="ECO:0000256" key="8">
    <source>
        <dbReference type="ARBA" id="ARBA00022723"/>
    </source>
</evidence>
<proteinExistence type="inferred from homology"/>
<keyword evidence="10" id="KW-1133">Transmembrane helix</keyword>
<evidence type="ECO:0000256" key="16">
    <source>
        <dbReference type="ARBA" id="ARBA00049421"/>
    </source>
</evidence>
<reference evidence="17" key="1">
    <citation type="submission" date="2023-08" db="EMBL/GenBank/DDBJ databases">
        <authorList>
            <person name="Audoor S."/>
            <person name="Bilcke G."/>
        </authorList>
    </citation>
    <scope>NUCLEOTIDE SEQUENCE</scope>
</reference>
<evidence type="ECO:0000256" key="7">
    <source>
        <dbReference type="ARBA" id="ARBA00022692"/>
    </source>
</evidence>
<dbReference type="PANTHER" id="PTHR10468">
    <property type="entry name" value="PROTEIN O-LINKED-MANNOSE BETA-1,2-N-ACETYLGLUCOSAMINYLTRANSFERASE 1/ALPHA-1,3-MANNOSYL-GLYCOPROTEIN 2-BETA-N-ACETYLGLUCOSAMINYLTRANSFERASE"/>
    <property type="match status" value="1"/>
</dbReference>
<evidence type="ECO:0000256" key="10">
    <source>
        <dbReference type="ARBA" id="ARBA00022989"/>
    </source>
</evidence>
<comment type="cofactor">
    <cofactor evidence="1">
        <name>Mn(2+)</name>
        <dbReference type="ChEBI" id="CHEBI:29035"/>
    </cofactor>
</comment>
<evidence type="ECO:0000256" key="9">
    <source>
        <dbReference type="ARBA" id="ARBA00022968"/>
    </source>
</evidence>
<dbReference type="PANTHER" id="PTHR10468:SF0">
    <property type="entry name" value="ALPHA-1,3-MANNOSYL-GLYCOPROTEIN 2-BETA-N-ACETYLGLUCOSAMINYLTRANSFERASE"/>
    <property type="match status" value="1"/>
</dbReference>
<name>A0AAD2FDF0_9STRA</name>
<evidence type="ECO:0000256" key="5">
    <source>
        <dbReference type="ARBA" id="ARBA00022676"/>
    </source>
</evidence>
<evidence type="ECO:0000256" key="1">
    <source>
        <dbReference type="ARBA" id="ARBA00001936"/>
    </source>
</evidence>
<keyword evidence="12" id="KW-0472">Membrane</keyword>
<keyword evidence="8" id="KW-0479">Metal-binding</keyword>
<keyword evidence="18" id="KW-1185">Reference proteome</keyword>
<keyword evidence="7" id="KW-0812">Transmembrane</keyword>
<protein>
    <recommendedName>
        <fullName evidence="14">alpha-1,3-mannosyl-glycoprotein 2-beta-N-acetylglucosaminyltransferase</fullName>
        <ecNumber evidence="14">2.4.1.101</ecNumber>
    </recommendedName>
    <alternativeName>
        <fullName evidence="15">N-glycosyl-oligosaccharide-glycoprotein N-acetylglucosaminyltransferase I</fullName>
    </alternativeName>
</protein>
<dbReference type="EMBL" id="CAKOGP040000113">
    <property type="protein sequence ID" value="CAJ1930192.1"/>
    <property type="molecule type" value="Genomic_DNA"/>
</dbReference>
<keyword evidence="13" id="KW-0464">Manganese</keyword>
<accession>A0AAD2FDF0</accession>
<dbReference type="Gene3D" id="3.90.550.10">
    <property type="entry name" value="Spore Coat Polysaccharide Biosynthesis Protein SpsA, Chain A"/>
    <property type="match status" value="1"/>
</dbReference>
<keyword evidence="5" id="KW-0328">Glycosyltransferase</keyword>
<evidence type="ECO:0000313" key="17">
    <source>
        <dbReference type="EMBL" id="CAJ1930192.1"/>
    </source>
</evidence>
<comment type="caution">
    <text evidence="17">The sequence shown here is derived from an EMBL/GenBank/DDBJ whole genome shotgun (WGS) entry which is preliminary data.</text>
</comment>
<evidence type="ECO:0000256" key="12">
    <source>
        <dbReference type="ARBA" id="ARBA00023136"/>
    </source>
</evidence>
<gene>
    <name evidence="17" type="ORF">CYCCA115_LOCUS1858</name>
</gene>
<evidence type="ECO:0000256" key="15">
    <source>
        <dbReference type="ARBA" id="ARBA00041712"/>
    </source>
</evidence>
<evidence type="ECO:0000256" key="3">
    <source>
        <dbReference type="ARBA" id="ARBA00004922"/>
    </source>
</evidence>